<dbReference type="InterPro" id="IPR011834">
    <property type="entry name" value="Agluc_phsphrylas"/>
</dbReference>
<keyword evidence="5 10" id="KW-0328">Glycosyltransferase</keyword>
<comment type="function">
    <text evidence="9">Phosphorylase is an important allosteric enzyme in carbohydrate metabolism. Enzymes from different sources differ in their regulatory mechanisms and in their natural substrates. However, all known phosphorylases share catalytic and structural properties.</text>
</comment>
<dbReference type="GO" id="GO:0030170">
    <property type="term" value="F:pyridoxal phosphate binding"/>
    <property type="evidence" value="ECO:0007669"/>
    <property type="project" value="InterPro"/>
</dbReference>
<comment type="caution">
    <text evidence="10">The sequence shown here is derived from an EMBL/GenBank/DDBJ whole genome shotgun (WGS) entry which is preliminary data.</text>
</comment>
<gene>
    <name evidence="10" type="primary">malP_2</name>
    <name evidence="10" type="ORF">CLORY_25210</name>
</gene>
<dbReference type="SUPFAM" id="SSF53756">
    <property type="entry name" value="UDP-Glycosyltransferase/glycogen phosphorylase"/>
    <property type="match status" value="1"/>
</dbReference>
<accession>A0A1V4ILS5</accession>
<proteinExistence type="inferred from homology"/>
<evidence type="ECO:0000256" key="6">
    <source>
        <dbReference type="ARBA" id="ARBA00022679"/>
    </source>
</evidence>
<dbReference type="InterPro" id="IPR000811">
    <property type="entry name" value="Glyco_trans_35"/>
</dbReference>
<evidence type="ECO:0000256" key="1">
    <source>
        <dbReference type="ARBA" id="ARBA00001275"/>
    </source>
</evidence>
<evidence type="ECO:0000313" key="11">
    <source>
        <dbReference type="Proteomes" id="UP000190080"/>
    </source>
</evidence>
<dbReference type="GO" id="GO:0008184">
    <property type="term" value="F:glycogen phosphorylase activity"/>
    <property type="evidence" value="ECO:0007669"/>
    <property type="project" value="InterPro"/>
</dbReference>
<protein>
    <recommendedName>
        <fullName evidence="4">glycogen phosphorylase</fullName>
        <ecNumber evidence="4">2.4.1.1</ecNumber>
    </recommendedName>
</protein>
<evidence type="ECO:0000256" key="8">
    <source>
        <dbReference type="ARBA" id="ARBA00023277"/>
    </source>
</evidence>
<dbReference type="GO" id="GO:0005975">
    <property type="term" value="P:carbohydrate metabolic process"/>
    <property type="evidence" value="ECO:0007669"/>
    <property type="project" value="InterPro"/>
</dbReference>
<dbReference type="EMBL" id="MZGV01000026">
    <property type="protein sequence ID" value="OPJ60972.1"/>
    <property type="molecule type" value="Genomic_DNA"/>
</dbReference>
<keyword evidence="8" id="KW-0119">Carbohydrate metabolism</keyword>
<evidence type="ECO:0000256" key="9">
    <source>
        <dbReference type="ARBA" id="ARBA00025174"/>
    </source>
</evidence>
<keyword evidence="11" id="KW-1185">Reference proteome</keyword>
<sequence length="551" mass="62879">MMETKKTLPKVAYFCMEYALDAEFRTYAGGLGILAGDYLKGAKDYGYPMVGIGIKWKQGYSDQMIGKDGKAFDAYHNYNYDFLKDTGIKVNVRIRQRNVVCKVWLCDKYNNAPIYLLDTDLPENEDSWITGQLYGWFGEERIAQEMVLGIGGIKALRALNIPIDVYHFNEGHALFAGFQLIKEKMDGGMTFDEAFKASKNEIVFTTHTPIIQGNEYHTLDRLMYMGANCDLTLEQLVQIGGSPFNMTVAALRISTISNAVSQLHKKTANTMWADVKDHSEIIGITNAIHLPTWVDNNMISYAENYNNDQESRNELWDAHMKNKTALIDFVYERNGVKLDSDSLLIGFSRRAAPYKRSNLIFTKPEVIEPFLKQKKLQIVFSGKAHPLDDVGKKIVENIVEISKRYPEAVVFLENYDMTIGRMLTHGCDVWLNNPRRPLEASGTSGMKAAMNGVLNCSILDGWWPEACQHGINGWQFGDGFESEDFDVLDSHDLGCLYKVLIDDVIPTYYNNRTKWIDMMKNSILSTKDFFSVERMLKEYYELMYIPTYKGK</sequence>
<dbReference type="Gene3D" id="3.40.50.2000">
    <property type="entry name" value="Glycogen Phosphorylase B"/>
    <property type="match status" value="2"/>
</dbReference>
<name>A0A1V4ILS5_9CLOT</name>
<dbReference type="STRING" id="1450648.CLORY_25210"/>
<keyword evidence="6 10" id="KW-0808">Transferase</keyword>
<keyword evidence="7" id="KW-0663">Pyridoxal phosphate</keyword>
<evidence type="ECO:0000313" key="10">
    <source>
        <dbReference type="EMBL" id="OPJ60972.1"/>
    </source>
</evidence>
<comment type="catalytic activity">
    <reaction evidence="1">
        <text>[(1-&gt;4)-alpha-D-glucosyl](n) + phosphate = [(1-&gt;4)-alpha-D-glucosyl](n-1) + alpha-D-glucose 1-phosphate</text>
        <dbReference type="Rhea" id="RHEA:41732"/>
        <dbReference type="Rhea" id="RHEA-COMP:9584"/>
        <dbReference type="Rhea" id="RHEA-COMP:9586"/>
        <dbReference type="ChEBI" id="CHEBI:15444"/>
        <dbReference type="ChEBI" id="CHEBI:43474"/>
        <dbReference type="ChEBI" id="CHEBI:58601"/>
        <dbReference type="EC" id="2.4.1.1"/>
    </reaction>
</comment>
<comment type="similarity">
    <text evidence="3">Belongs to the glycogen phosphorylase family.</text>
</comment>
<dbReference type="PANTHER" id="PTHR42655">
    <property type="entry name" value="GLYCOGEN PHOSPHORYLASE"/>
    <property type="match status" value="1"/>
</dbReference>
<dbReference type="InterPro" id="IPR052182">
    <property type="entry name" value="Glycogen/Maltodextrin_Phosph"/>
</dbReference>
<evidence type="ECO:0000256" key="3">
    <source>
        <dbReference type="ARBA" id="ARBA00006047"/>
    </source>
</evidence>
<dbReference type="AlphaFoldDB" id="A0A1V4ILS5"/>
<dbReference type="NCBIfam" id="TIGR02094">
    <property type="entry name" value="more_P_ylases"/>
    <property type="match status" value="1"/>
</dbReference>
<evidence type="ECO:0000256" key="2">
    <source>
        <dbReference type="ARBA" id="ARBA00001933"/>
    </source>
</evidence>
<evidence type="ECO:0000256" key="7">
    <source>
        <dbReference type="ARBA" id="ARBA00022898"/>
    </source>
</evidence>
<dbReference type="PROSITE" id="PS00102">
    <property type="entry name" value="PHOSPHORYLASE"/>
    <property type="match status" value="1"/>
</dbReference>
<dbReference type="Proteomes" id="UP000190080">
    <property type="component" value="Unassembled WGS sequence"/>
</dbReference>
<dbReference type="EC" id="2.4.1.1" evidence="4"/>
<evidence type="ECO:0000256" key="4">
    <source>
        <dbReference type="ARBA" id="ARBA00012591"/>
    </source>
</evidence>
<comment type="cofactor">
    <cofactor evidence="2">
        <name>pyridoxal 5'-phosphate</name>
        <dbReference type="ChEBI" id="CHEBI:597326"/>
    </cofactor>
</comment>
<dbReference type="InterPro" id="IPR035090">
    <property type="entry name" value="Pyridoxal_P_attach_site"/>
</dbReference>
<organism evidence="10 11">
    <name type="scientific">Clostridium oryzae</name>
    <dbReference type="NCBI Taxonomy" id="1450648"/>
    <lineage>
        <taxon>Bacteria</taxon>
        <taxon>Bacillati</taxon>
        <taxon>Bacillota</taxon>
        <taxon>Clostridia</taxon>
        <taxon>Eubacteriales</taxon>
        <taxon>Clostridiaceae</taxon>
        <taxon>Clostridium</taxon>
    </lineage>
</organism>
<reference evidence="10 11" key="1">
    <citation type="submission" date="2017-03" db="EMBL/GenBank/DDBJ databases">
        <title>Genome sequence of Clostridium oryzae DSM 28571.</title>
        <authorList>
            <person name="Poehlein A."/>
            <person name="Daniel R."/>
        </authorList>
    </citation>
    <scope>NUCLEOTIDE SEQUENCE [LARGE SCALE GENOMIC DNA]</scope>
    <source>
        <strain evidence="10 11">DSM 28571</strain>
    </source>
</reference>
<dbReference type="Pfam" id="PF00343">
    <property type="entry name" value="Phosphorylase"/>
    <property type="match status" value="1"/>
</dbReference>
<evidence type="ECO:0000256" key="5">
    <source>
        <dbReference type="ARBA" id="ARBA00022676"/>
    </source>
</evidence>
<dbReference type="PANTHER" id="PTHR42655:SF1">
    <property type="entry name" value="GLYCOGEN PHOSPHORYLASE"/>
    <property type="match status" value="1"/>
</dbReference>